<dbReference type="EMBL" id="MT144008">
    <property type="protein sequence ID" value="QJA46351.1"/>
    <property type="molecule type" value="Genomic_DNA"/>
</dbReference>
<dbReference type="EMBL" id="MT144625">
    <property type="protein sequence ID" value="QJH95654.1"/>
    <property type="molecule type" value="Genomic_DNA"/>
</dbReference>
<dbReference type="SUPFAM" id="SSF53448">
    <property type="entry name" value="Nucleotide-diphospho-sugar transferases"/>
    <property type="match status" value="1"/>
</dbReference>
<dbReference type="Gene3D" id="3.40.50.150">
    <property type="entry name" value="Vaccinia Virus protein VP39"/>
    <property type="match status" value="1"/>
</dbReference>
<protein>
    <submittedName>
        <fullName evidence="2">Putative methyltransferase</fullName>
    </submittedName>
</protein>
<evidence type="ECO:0000313" key="3">
    <source>
        <dbReference type="EMBL" id="QJH95654.1"/>
    </source>
</evidence>
<organism evidence="2">
    <name type="scientific">viral metagenome</name>
    <dbReference type="NCBI Taxonomy" id="1070528"/>
    <lineage>
        <taxon>unclassified sequences</taxon>
        <taxon>metagenomes</taxon>
        <taxon>organismal metagenomes</taxon>
    </lineage>
</organism>
<proteinExistence type="predicted"/>
<dbReference type="GO" id="GO:0008168">
    <property type="term" value="F:methyltransferase activity"/>
    <property type="evidence" value="ECO:0007669"/>
    <property type="project" value="UniProtKB-KW"/>
</dbReference>
<dbReference type="InterPro" id="IPR029044">
    <property type="entry name" value="Nucleotide-diphossugar_trans"/>
</dbReference>
<dbReference type="Gene3D" id="3.90.550.10">
    <property type="entry name" value="Spore Coat Polysaccharide Biosynthesis Protein SpsA, Chain A"/>
    <property type="match status" value="1"/>
</dbReference>
<feature type="domain" description="Glycosyltransferase 2-like" evidence="1">
    <location>
        <begin position="643"/>
        <end position="729"/>
    </location>
</feature>
<dbReference type="CDD" id="cd03801">
    <property type="entry name" value="GT4_PimA-like"/>
    <property type="match status" value="1"/>
</dbReference>
<dbReference type="PANTHER" id="PTHR43630">
    <property type="entry name" value="POLY-BETA-1,6-N-ACETYL-D-GLUCOSAMINE SYNTHASE"/>
    <property type="match status" value="1"/>
</dbReference>
<dbReference type="CDD" id="cd02440">
    <property type="entry name" value="AdoMet_MTases"/>
    <property type="match status" value="1"/>
</dbReference>
<dbReference type="InterPro" id="IPR029063">
    <property type="entry name" value="SAM-dependent_MTases_sf"/>
</dbReference>
<gene>
    <name evidence="2" type="ORF">TM448A00389_0014</name>
    <name evidence="3" type="ORF">TM448B00492_0013</name>
</gene>
<reference evidence="2" key="1">
    <citation type="submission" date="2020-03" db="EMBL/GenBank/DDBJ databases">
        <title>The deep terrestrial virosphere.</title>
        <authorList>
            <person name="Holmfeldt K."/>
            <person name="Nilsson E."/>
            <person name="Simone D."/>
            <person name="Lopez-Fernandez M."/>
            <person name="Wu X."/>
            <person name="de Brujin I."/>
            <person name="Lundin D."/>
            <person name="Andersson A."/>
            <person name="Bertilsson S."/>
            <person name="Dopson M."/>
        </authorList>
    </citation>
    <scope>NUCLEOTIDE SEQUENCE</scope>
    <source>
        <strain evidence="2">TM448A00389</strain>
        <strain evidence="3">TM448B00492</strain>
    </source>
</reference>
<dbReference type="CDD" id="cd02511">
    <property type="entry name" value="Beta4Glucosyltransferase"/>
    <property type="match status" value="1"/>
</dbReference>
<dbReference type="Gene3D" id="3.40.50.2000">
    <property type="entry name" value="Glycogen Phosphorylase B"/>
    <property type="match status" value="2"/>
</dbReference>
<dbReference type="InterPro" id="IPR001173">
    <property type="entry name" value="Glyco_trans_2-like"/>
</dbReference>
<evidence type="ECO:0000313" key="2">
    <source>
        <dbReference type="EMBL" id="QJA46351.1"/>
    </source>
</evidence>
<dbReference type="Pfam" id="PF13489">
    <property type="entry name" value="Methyltransf_23"/>
    <property type="match status" value="1"/>
</dbReference>
<dbReference type="AlphaFoldDB" id="A0A6H1ZG00"/>
<sequence length="957" mass="110790">MPKLNIFMVVPGMPFDGNTLKERSLGGSETAGLCMARELAKRGHNVTMMCNIPKHEGEFDGVTYMNLVRAEEIIQKAPHDILIVQRNPQFFGLNTASKINVLWNHDLATKSMLPVHQAAAWNIDWVFLLSMFHVKQFKEIYSFWDAAHIRLTRNGIDLEDFPKVQNKIPKKIMYTARPERGLYTLLKPGGIMEMLYQADPNIHLYVAGYDNTTQHMATFYQYLWGRCQELPNVTNLGHLTKQQLYQHYAETELYLYPTLFEEISCITAMECMACGVPMITSSIAALPETLSEKTAIFLPAESNFELYGTPGQDYMEQFTGHVLALLQDTDRRRKMSFQCRERAKQFSWAGVAEQWEGMFIERFQEATKDKDKLIQHFLYHDDVMAACHVGEVKNIEKISWAFDEKAHEDHYNKFAEKEFEKRNANHVAWHFDNVFPREQRWATLKEWFRIHGIKPETKVLDVGCGPGYFSVAMANEFGVDVTGIDISGRYLKEAWNLKEQRLKNGKAQFQKEPEGLYDVVIISEIIEHLGYIEPQDFVKEFEPYLTNDGHFLVTTPFGPLKRAAPKRSNRHHDLHLRHLECMDIHELFGKKQDFEDEILYWQHTPSTNELLGWYMYSFKKGGEYGQIDMDRKCLVQIPRDTLSVCMIAKNEQTIIGRCLDSIHEIADEIILIDTGSKDATPKIGELYGAKVFNGSDPFLLRQGFETPRNESIAKATGDWILWIDADEELQGFNNLRKYLRNSIYDGFRIRQHHFSCQPVGATVIDRPIRLFRRKDNVRFYGLIHEHPGIDENAGVGEVVELSDADIAHNGYYTEPERRKKFWRNLPMMLADIEKYPNRVLGKWLYMRDLSHLINWQLQQTGALTEDSRLKAHEIIQIYRNNFLSAGGHLMVDGLGYYSMACARLGVGIDYAWSISIMHNGKNPPGIRIARFADRSDFNVFVTKLIEEQSWITEGRYR</sequence>
<name>A0A6H1ZG00_9ZZZZ</name>
<dbReference type="Pfam" id="PF13692">
    <property type="entry name" value="Glyco_trans_1_4"/>
    <property type="match status" value="1"/>
</dbReference>
<dbReference type="PANTHER" id="PTHR43630:SF2">
    <property type="entry name" value="GLYCOSYLTRANSFERASE"/>
    <property type="match status" value="1"/>
</dbReference>
<dbReference type="Pfam" id="PF00535">
    <property type="entry name" value="Glycos_transf_2"/>
    <property type="match status" value="1"/>
</dbReference>
<evidence type="ECO:0000259" key="1">
    <source>
        <dbReference type="Pfam" id="PF00535"/>
    </source>
</evidence>
<dbReference type="SUPFAM" id="SSF53756">
    <property type="entry name" value="UDP-Glycosyltransferase/glycogen phosphorylase"/>
    <property type="match status" value="1"/>
</dbReference>
<keyword evidence="2" id="KW-0489">Methyltransferase</keyword>
<keyword evidence="2" id="KW-0808">Transferase</keyword>
<accession>A0A6H1ZG00</accession>
<dbReference type="GO" id="GO:0032259">
    <property type="term" value="P:methylation"/>
    <property type="evidence" value="ECO:0007669"/>
    <property type="project" value="UniProtKB-KW"/>
</dbReference>
<dbReference type="SUPFAM" id="SSF53335">
    <property type="entry name" value="S-adenosyl-L-methionine-dependent methyltransferases"/>
    <property type="match status" value="1"/>
</dbReference>